<dbReference type="PROSITE" id="PS50801">
    <property type="entry name" value="STAS"/>
    <property type="match status" value="1"/>
</dbReference>
<name>A0ABP4H1T9_9PSEU</name>
<gene>
    <name evidence="5" type="ORF">GCM10009676_30650</name>
</gene>
<dbReference type="InterPro" id="IPR003658">
    <property type="entry name" value="Anti-sigma_ant"/>
</dbReference>
<comment type="similarity">
    <text evidence="1 2">Belongs to the anti-sigma-factor antagonist family.</text>
</comment>
<dbReference type="Pfam" id="PF01740">
    <property type="entry name" value="STAS"/>
    <property type="match status" value="1"/>
</dbReference>
<dbReference type="InterPro" id="IPR036513">
    <property type="entry name" value="STAS_dom_sf"/>
</dbReference>
<reference evidence="6" key="1">
    <citation type="journal article" date="2019" name="Int. J. Syst. Evol. Microbiol.">
        <title>The Global Catalogue of Microorganisms (GCM) 10K type strain sequencing project: providing services to taxonomists for standard genome sequencing and annotation.</title>
        <authorList>
            <consortium name="The Broad Institute Genomics Platform"/>
            <consortium name="The Broad Institute Genome Sequencing Center for Infectious Disease"/>
            <person name="Wu L."/>
            <person name="Ma J."/>
        </authorList>
    </citation>
    <scope>NUCLEOTIDE SEQUENCE [LARGE SCALE GENOMIC DNA]</scope>
    <source>
        <strain evidence="6">JCM 13023</strain>
    </source>
</reference>
<dbReference type="EMBL" id="BAAALN010000008">
    <property type="protein sequence ID" value="GAA1243043.1"/>
    <property type="molecule type" value="Genomic_DNA"/>
</dbReference>
<dbReference type="PANTHER" id="PTHR33495">
    <property type="entry name" value="ANTI-SIGMA FACTOR ANTAGONIST TM_1081-RELATED-RELATED"/>
    <property type="match status" value="1"/>
</dbReference>
<protein>
    <recommendedName>
        <fullName evidence="2">Anti-sigma factor antagonist</fullName>
    </recommendedName>
</protein>
<proteinExistence type="inferred from homology"/>
<organism evidence="5 6">
    <name type="scientific">Prauserella halophila</name>
    <dbReference type="NCBI Taxonomy" id="185641"/>
    <lineage>
        <taxon>Bacteria</taxon>
        <taxon>Bacillati</taxon>
        <taxon>Actinomycetota</taxon>
        <taxon>Actinomycetes</taxon>
        <taxon>Pseudonocardiales</taxon>
        <taxon>Pseudonocardiaceae</taxon>
        <taxon>Prauserella</taxon>
    </lineage>
</organism>
<keyword evidence="6" id="KW-1185">Reference proteome</keyword>
<evidence type="ECO:0000256" key="3">
    <source>
        <dbReference type="SAM" id="MobiDB-lite"/>
    </source>
</evidence>
<feature type="domain" description="STAS" evidence="4">
    <location>
        <begin position="61"/>
        <end position="161"/>
    </location>
</feature>
<evidence type="ECO:0000256" key="2">
    <source>
        <dbReference type="RuleBase" id="RU003749"/>
    </source>
</evidence>
<evidence type="ECO:0000313" key="5">
    <source>
        <dbReference type="EMBL" id="GAA1243043.1"/>
    </source>
</evidence>
<dbReference type="PANTHER" id="PTHR33495:SF13">
    <property type="entry name" value="ANTI-SIGMA-F FACTOR ANTAGONIST RSFB"/>
    <property type="match status" value="1"/>
</dbReference>
<accession>A0ABP4H1T9</accession>
<feature type="compositionally biased region" description="Polar residues" evidence="3">
    <location>
        <begin position="1"/>
        <end position="20"/>
    </location>
</feature>
<evidence type="ECO:0000313" key="6">
    <source>
        <dbReference type="Proteomes" id="UP001500653"/>
    </source>
</evidence>
<dbReference type="CDD" id="cd07043">
    <property type="entry name" value="STAS_anti-anti-sigma_factors"/>
    <property type="match status" value="1"/>
</dbReference>
<feature type="region of interest" description="Disordered" evidence="3">
    <location>
        <begin position="1"/>
        <end position="45"/>
    </location>
</feature>
<dbReference type="InterPro" id="IPR002645">
    <property type="entry name" value="STAS_dom"/>
</dbReference>
<dbReference type="Proteomes" id="UP001500653">
    <property type="component" value="Unassembled WGS sequence"/>
</dbReference>
<dbReference type="Gene3D" id="3.30.750.24">
    <property type="entry name" value="STAS domain"/>
    <property type="match status" value="1"/>
</dbReference>
<feature type="compositionally biased region" description="Low complexity" evidence="3">
    <location>
        <begin position="28"/>
        <end position="41"/>
    </location>
</feature>
<evidence type="ECO:0000259" key="4">
    <source>
        <dbReference type="PROSITE" id="PS50801"/>
    </source>
</evidence>
<comment type="caution">
    <text evidence="5">The sequence shown here is derived from an EMBL/GenBank/DDBJ whole genome shotgun (WGS) entry which is preliminary data.</text>
</comment>
<dbReference type="RefSeq" id="WP_308292190.1">
    <property type="nucleotide sequence ID" value="NZ_BAAALN010000008.1"/>
</dbReference>
<sequence>MRPSHSQHNGPWADRNSNPTGIPDPAFGPALTTTGTRPATTEPVDTVGVSGMRIDAEHRSDGVVHARVVGEVDLQSAPDLRKWVHEELTAPARLVLDLDAVEFLGSAGLSVLAELSEQAADARLTWAIVASTRVVLRPLEATGLAEQIPVHTDLEAAVRAVHEPHRPSSP</sequence>
<evidence type="ECO:0000256" key="1">
    <source>
        <dbReference type="ARBA" id="ARBA00009013"/>
    </source>
</evidence>
<dbReference type="NCBIfam" id="TIGR00377">
    <property type="entry name" value="ant_ant_sig"/>
    <property type="match status" value="1"/>
</dbReference>
<dbReference type="SUPFAM" id="SSF52091">
    <property type="entry name" value="SpoIIaa-like"/>
    <property type="match status" value="1"/>
</dbReference>